<dbReference type="Proteomes" id="UP000775213">
    <property type="component" value="Unassembled WGS sequence"/>
</dbReference>
<proteinExistence type="predicted"/>
<evidence type="ECO:0000313" key="2">
    <source>
        <dbReference type="EMBL" id="KAH0459918.1"/>
    </source>
</evidence>
<keyword evidence="3" id="KW-1185">Reference proteome</keyword>
<gene>
    <name evidence="2" type="ORF">IEQ34_010581</name>
</gene>
<sequence length="73" mass="8413">MSSRDLHEHVTGGKLNPLCLLCRVDDMWKIKNSAFRRRKSLHQRSCHQAGPTSDVHQRPNPTNHIPADILYNI</sequence>
<name>A0AAV7GW87_DENCH</name>
<dbReference type="EMBL" id="JAGFBR010000010">
    <property type="protein sequence ID" value="KAH0459918.1"/>
    <property type="molecule type" value="Genomic_DNA"/>
</dbReference>
<evidence type="ECO:0000256" key="1">
    <source>
        <dbReference type="SAM" id="MobiDB-lite"/>
    </source>
</evidence>
<accession>A0AAV7GW87</accession>
<evidence type="ECO:0000313" key="3">
    <source>
        <dbReference type="Proteomes" id="UP000775213"/>
    </source>
</evidence>
<organism evidence="2 3">
    <name type="scientific">Dendrobium chrysotoxum</name>
    <name type="common">Orchid</name>
    <dbReference type="NCBI Taxonomy" id="161865"/>
    <lineage>
        <taxon>Eukaryota</taxon>
        <taxon>Viridiplantae</taxon>
        <taxon>Streptophyta</taxon>
        <taxon>Embryophyta</taxon>
        <taxon>Tracheophyta</taxon>
        <taxon>Spermatophyta</taxon>
        <taxon>Magnoliopsida</taxon>
        <taxon>Liliopsida</taxon>
        <taxon>Asparagales</taxon>
        <taxon>Orchidaceae</taxon>
        <taxon>Epidendroideae</taxon>
        <taxon>Malaxideae</taxon>
        <taxon>Dendrobiinae</taxon>
        <taxon>Dendrobium</taxon>
    </lineage>
</organism>
<reference evidence="2 3" key="1">
    <citation type="journal article" date="2021" name="Hortic Res">
        <title>Chromosome-scale assembly of the Dendrobium chrysotoxum genome enhances the understanding of orchid evolution.</title>
        <authorList>
            <person name="Zhang Y."/>
            <person name="Zhang G.Q."/>
            <person name="Zhang D."/>
            <person name="Liu X.D."/>
            <person name="Xu X.Y."/>
            <person name="Sun W.H."/>
            <person name="Yu X."/>
            <person name="Zhu X."/>
            <person name="Wang Z.W."/>
            <person name="Zhao X."/>
            <person name="Zhong W.Y."/>
            <person name="Chen H."/>
            <person name="Yin W.L."/>
            <person name="Huang T."/>
            <person name="Niu S.C."/>
            <person name="Liu Z.J."/>
        </authorList>
    </citation>
    <scope>NUCLEOTIDE SEQUENCE [LARGE SCALE GENOMIC DNA]</scope>
    <source>
        <strain evidence="2">Lindl</strain>
    </source>
</reference>
<feature type="region of interest" description="Disordered" evidence="1">
    <location>
        <begin position="39"/>
        <end position="67"/>
    </location>
</feature>
<dbReference type="AlphaFoldDB" id="A0AAV7GW87"/>
<protein>
    <submittedName>
        <fullName evidence="2">Uncharacterized protein</fullName>
    </submittedName>
</protein>
<comment type="caution">
    <text evidence="2">The sequence shown here is derived from an EMBL/GenBank/DDBJ whole genome shotgun (WGS) entry which is preliminary data.</text>
</comment>